<dbReference type="AlphaFoldDB" id="A0A6A6Y6A9"/>
<dbReference type="InterPro" id="IPR021861">
    <property type="entry name" value="THO_THOC1"/>
</dbReference>
<dbReference type="PANTHER" id="PTHR13265">
    <property type="entry name" value="THO COMPLEX SUBUNIT 1"/>
    <property type="match status" value="1"/>
</dbReference>
<keyword evidence="3" id="KW-1185">Reference proteome</keyword>
<accession>A0A6A6Y6A9</accession>
<evidence type="ECO:0000313" key="2">
    <source>
        <dbReference type="EMBL" id="KAF2803735.1"/>
    </source>
</evidence>
<evidence type="ECO:0000313" key="3">
    <source>
        <dbReference type="Proteomes" id="UP000504636"/>
    </source>
</evidence>
<name>A0A6A6Y6A9_9PEZI</name>
<sequence>MAVRDIEPALAMTGRLQGLLKRASQIKASTAIDPPLQVSELSSEDEMLLGPITGDAELHKSIVDGAARNIFYNILATTSIEDPSFVQVWNLLDILQYCGDKDQCYSGLVFLLVEELLDSQSIDGCRIIFDFLESRREALIVNGSKNKDLVILRSCNELLRRLSRAEDAVFCGRVYIFLFQSFPLGDKSSVNLRGEFHVENVTTFEDYGQAAEDAQDSTDIDADRTEETAKAGDSGKSEQETIKTAEPDASQKHGQKTLTIDTLYPIFWSLQQAFSNPINLFSEDHFAEFKKGLEATLAKFKNVPKVIQATNAESSRGLKRKLEETYDEFASTFNPKYLTSRDLFKLELSDLAFQRHILVQALILIDFILSLTEKSKKKPYQINAQKALQYNFTLSEQDAEWASGIKNTIANYLQDAPDGKFYYRMVDTVLSRDKNWVRWKMESCPPIIRDRVSTKDFQDAKSGARRAYASKRIKANAMGLDLTFLSDTDGSSGLERLKDAERYVVPGAESFAKEVAGIDLDLQMAVTEQEKENLGEAKASQTWRALRVASKDKLSRFDQFEGSSLERLFQPDAAAQTAEEYAPESRDTEPDDLKA</sequence>
<dbReference type="Proteomes" id="UP000504636">
    <property type="component" value="Unplaced"/>
</dbReference>
<reference evidence="2 4" key="1">
    <citation type="journal article" date="2020" name="Stud. Mycol.">
        <title>101 Dothideomycetes genomes: a test case for predicting lifestyles and emergence of pathogens.</title>
        <authorList>
            <person name="Haridas S."/>
            <person name="Albert R."/>
            <person name="Binder M."/>
            <person name="Bloem J."/>
            <person name="Labutti K."/>
            <person name="Salamov A."/>
            <person name="Andreopoulos B."/>
            <person name="Baker S."/>
            <person name="Barry K."/>
            <person name="Bills G."/>
            <person name="Bluhm B."/>
            <person name="Cannon C."/>
            <person name="Castanera R."/>
            <person name="Culley D."/>
            <person name="Daum C."/>
            <person name="Ezra D."/>
            <person name="Gonzalez J."/>
            <person name="Henrissat B."/>
            <person name="Kuo A."/>
            <person name="Liang C."/>
            <person name="Lipzen A."/>
            <person name="Lutzoni F."/>
            <person name="Magnuson J."/>
            <person name="Mondo S."/>
            <person name="Nolan M."/>
            <person name="Ohm R."/>
            <person name="Pangilinan J."/>
            <person name="Park H.-J."/>
            <person name="Ramirez L."/>
            <person name="Alfaro M."/>
            <person name="Sun H."/>
            <person name="Tritt A."/>
            <person name="Yoshinaga Y."/>
            <person name="Zwiers L.-H."/>
            <person name="Turgeon B."/>
            <person name="Goodwin S."/>
            <person name="Spatafora J."/>
            <person name="Crous P."/>
            <person name="Grigoriev I."/>
        </authorList>
    </citation>
    <scope>NUCLEOTIDE SEQUENCE</scope>
    <source>
        <strain evidence="2 4">CBS 304.34</strain>
    </source>
</reference>
<protein>
    <recommendedName>
        <fullName evidence="5">Nuclear matrix protein</fullName>
    </recommendedName>
</protein>
<dbReference type="GO" id="GO:0006406">
    <property type="term" value="P:mRNA export from nucleus"/>
    <property type="evidence" value="ECO:0007669"/>
    <property type="project" value="TreeGrafter"/>
</dbReference>
<dbReference type="Pfam" id="PF11957">
    <property type="entry name" value="efThoc1"/>
    <property type="match status" value="1"/>
</dbReference>
<reference evidence="4" key="2">
    <citation type="submission" date="2020-04" db="EMBL/GenBank/DDBJ databases">
        <authorList>
            <consortium name="NCBI Genome Project"/>
        </authorList>
    </citation>
    <scope>NUCLEOTIDE SEQUENCE</scope>
    <source>
        <strain evidence="4">CBS 304.34</strain>
    </source>
</reference>
<feature type="region of interest" description="Disordered" evidence="1">
    <location>
        <begin position="568"/>
        <end position="595"/>
    </location>
</feature>
<organism evidence="2">
    <name type="scientific">Mytilinidion resinicola</name>
    <dbReference type="NCBI Taxonomy" id="574789"/>
    <lineage>
        <taxon>Eukaryota</taxon>
        <taxon>Fungi</taxon>
        <taxon>Dikarya</taxon>
        <taxon>Ascomycota</taxon>
        <taxon>Pezizomycotina</taxon>
        <taxon>Dothideomycetes</taxon>
        <taxon>Pleosporomycetidae</taxon>
        <taxon>Mytilinidiales</taxon>
        <taxon>Mytilinidiaceae</taxon>
        <taxon>Mytilinidion</taxon>
    </lineage>
</organism>
<evidence type="ECO:0000256" key="1">
    <source>
        <dbReference type="SAM" id="MobiDB-lite"/>
    </source>
</evidence>
<feature type="compositionally biased region" description="Basic and acidic residues" evidence="1">
    <location>
        <begin position="221"/>
        <end position="251"/>
    </location>
</feature>
<reference evidence="4" key="3">
    <citation type="submission" date="2025-04" db="UniProtKB">
        <authorList>
            <consortium name="RefSeq"/>
        </authorList>
    </citation>
    <scope>IDENTIFICATION</scope>
    <source>
        <strain evidence="4">CBS 304.34</strain>
    </source>
</reference>
<dbReference type="PANTHER" id="PTHR13265:SF0">
    <property type="entry name" value="HPR1"/>
    <property type="match status" value="1"/>
</dbReference>
<dbReference type="EMBL" id="MU003716">
    <property type="protein sequence ID" value="KAF2803735.1"/>
    <property type="molecule type" value="Genomic_DNA"/>
</dbReference>
<feature type="compositionally biased region" description="Basic and acidic residues" evidence="1">
    <location>
        <begin position="583"/>
        <end position="595"/>
    </location>
</feature>
<gene>
    <name evidence="2 4" type="ORF">BDZ99DRAFT_467854</name>
</gene>
<feature type="region of interest" description="Disordered" evidence="1">
    <location>
        <begin position="212"/>
        <end position="254"/>
    </location>
</feature>
<dbReference type="RefSeq" id="XP_033570699.1">
    <property type="nucleotide sequence ID" value="XM_033721114.1"/>
</dbReference>
<evidence type="ECO:0000313" key="4">
    <source>
        <dbReference type="RefSeq" id="XP_033570699.1"/>
    </source>
</evidence>
<proteinExistence type="predicted"/>
<dbReference type="OrthoDB" id="10257415at2759"/>
<evidence type="ECO:0008006" key="5">
    <source>
        <dbReference type="Google" id="ProtNLM"/>
    </source>
</evidence>
<dbReference type="GO" id="GO:0000445">
    <property type="term" value="C:THO complex part of transcription export complex"/>
    <property type="evidence" value="ECO:0007669"/>
    <property type="project" value="TreeGrafter"/>
</dbReference>
<dbReference type="GeneID" id="54462007"/>